<feature type="compositionally biased region" description="Polar residues" evidence="3">
    <location>
        <begin position="248"/>
        <end position="257"/>
    </location>
</feature>
<evidence type="ECO:0000256" key="1">
    <source>
        <dbReference type="ARBA" id="ARBA00022737"/>
    </source>
</evidence>
<dbReference type="Gene3D" id="2.30.30.140">
    <property type="match status" value="3"/>
</dbReference>
<dbReference type="InterPro" id="IPR004092">
    <property type="entry name" value="Mbt"/>
</dbReference>
<evidence type="ECO:0000256" key="2">
    <source>
        <dbReference type="PROSITE-ProRule" id="PRU00459"/>
    </source>
</evidence>
<dbReference type="SMART" id="SM00561">
    <property type="entry name" value="MBT"/>
    <property type="match status" value="2"/>
</dbReference>
<feature type="compositionally biased region" description="Basic residues" evidence="3">
    <location>
        <begin position="218"/>
        <end position="239"/>
    </location>
</feature>
<name>A0A8W8LD35_MAGGI</name>
<accession>A0A8W8LD35</accession>
<reference evidence="4" key="1">
    <citation type="submission" date="2022-08" db="UniProtKB">
        <authorList>
            <consortium name="EnsemblMetazoa"/>
        </authorList>
    </citation>
    <scope>IDENTIFICATION</scope>
    <source>
        <strain evidence="4">05x7-T-G4-1.051#20</strain>
    </source>
</reference>
<evidence type="ECO:0000313" key="5">
    <source>
        <dbReference type="Proteomes" id="UP000005408"/>
    </source>
</evidence>
<dbReference type="InterPro" id="IPR050548">
    <property type="entry name" value="PcG_chromatin_remod_factors"/>
</dbReference>
<dbReference type="SUPFAM" id="SSF63748">
    <property type="entry name" value="Tudor/PWWP/MBT"/>
    <property type="match status" value="2"/>
</dbReference>
<organism evidence="4 5">
    <name type="scientific">Magallana gigas</name>
    <name type="common">Pacific oyster</name>
    <name type="synonym">Crassostrea gigas</name>
    <dbReference type="NCBI Taxonomy" id="29159"/>
    <lineage>
        <taxon>Eukaryota</taxon>
        <taxon>Metazoa</taxon>
        <taxon>Spiralia</taxon>
        <taxon>Lophotrochozoa</taxon>
        <taxon>Mollusca</taxon>
        <taxon>Bivalvia</taxon>
        <taxon>Autobranchia</taxon>
        <taxon>Pteriomorphia</taxon>
        <taxon>Ostreida</taxon>
        <taxon>Ostreoidea</taxon>
        <taxon>Ostreidae</taxon>
        <taxon>Magallana</taxon>
    </lineage>
</organism>
<dbReference type="Proteomes" id="UP000005408">
    <property type="component" value="Unassembled WGS sequence"/>
</dbReference>
<dbReference type="GO" id="GO:0005634">
    <property type="term" value="C:nucleus"/>
    <property type="evidence" value="ECO:0007669"/>
    <property type="project" value="InterPro"/>
</dbReference>
<dbReference type="PROSITE" id="PS51079">
    <property type="entry name" value="MBT"/>
    <property type="match status" value="2"/>
</dbReference>
<keyword evidence="1" id="KW-0677">Repeat</keyword>
<dbReference type="PANTHER" id="PTHR12247">
    <property type="entry name" value="POLYCOMB GROUP PROTEIN"/>
    <property type="match status" value="1"/>
</dbReference>
<keyword evidence="5" id="KW-1185">Reference proteome</keyword>
<feature type="compositionally biased region" description="Polar residues" evidence="3">
    <location>
        <begin position="295"/>
        <end position="306"/>
    </location>
</feature>
<dbReference type="CDD" id="cd20100">
    <property type="entry name" value="MBT_dSfmbt-like_rpt4"/>
    <property type="match status" value="1"/>
</dbReference>
<dbReference type="Pfam" id="PF02820">
    <property type="entry name" value="MBT"/>
    <property type="match status" value="3"/>
</dbReference>
<dbReference type="GO" id="GO:0042393">
    <property type="term" value="F:histone binding"/>
    <property type="evidence" value="ECO:0007669"/>
    <property type="project" value="TreeGrafter"/>
</dbReference>
<feature type="repeat" description="MBT" evidence="2">
    <location>
        <begin position="2"/>
        <end position="95"/>
    </location>
</feature>
<dbReference type="GO" id="GO:0045892">
    <property type="term" value="P:negative regulation of DNA-templated transcription"/>
    <property type="evidence" value="ECO:0007669"/>
    <property type="project" value="TreeGrafter"/>
</dbReference>
<feature type="repeat" description="MBT" evidence="2">
    <location>
        <begin position="102"/>
        <end position="198"/>
    </location>
</feature>
<feature type="region of interest" description="Disordered" evidence="3">
    <location>
        <begin position="210"/>
        <end position="330"/>
    </location>
</feature>
<dbReference type="EnsemblMetazoa" id="G27011.1">
    <property type="protein sequence ID" value="G27011.1:cds"/>
    <property type="gene ID" value="G27011"/>
</dbReference>
<evidence type="ECO:0000256" key="3">
    <source>
        <dbReference type="SAM" id="MobiDB-lite"/>
    </source>
</evidence>
<evidence type="ECO:0008006" key="6">
    <source>
        <dbReference type="Google" id="ProtNLM"/>
    </source>
</evidence>
<proteinExistence type="predicted"/>
<protein>
    <recommendedName>
        <fullName evidence="6">MBT domain-containing protein 1</fullName>
    </recommendedName>
</protein>
<sequence length="330" mass="37091">MIDYRNKCLNKIAVEKYDANDATPSLFFKMKEPPNGLKFQVGMKLEAIDPLNLSAICVATVMKRMGPIGSATTATSPCIFPVGFCKINGLDLTPPRGHKGPFKWFDYLKQTKAIAAPVKLFDKDIPKHGFKSGMKIEAVDLMEPRLICVGTVLQVVGRLLRVHFDGWENEYDQWVDCESPDMYPVGWCEVMDYSLEGPRVKVEQVQQIMPTHKMSKEQKKRKGKTQIYKGPRKSKKTERKTKMGSPLADQQQRSLQENNRDQGFLSYGSRTRPAHHSLPPLVDPVVTAVPKGSQEMETSDTSTNDGPPQAQPSFYHREPAKTLVTNTASF</sequence>
<dbReference type="AlphaFoldDB" id="A0A8W8LD35"/>
<dbReference type="PANTHER" id="PTHR12247:SF104">
    <property type="entry name" value="POLYCOMB PROTEIN SFMBT"/>
    <property type="match status" value="1"/>
</dbReference>
<evidence type="ECO:0000313" key="4">
    <source>
        <dbReference type="EnsemblMetazoa" id="G27011.1:cds"/>
    </source>
</evidence>
<dbReference type="GO" id="GO:0003682">
    <property type="term" value="F:chromatin binding"/>
    <property type="evidence" value="ECO:0007669"/>
    <property type="project" value="TreeGrafter"/>
</dbReference>